<gene>
    <name evidence="3" type="ORF">EOW65_10955</name>
</gene>
<dbReference type="GO" id="GO:0003676">
    <property type="term" value="F:nucleic acid binding"/>
    <property type="evidence" value="ECO:0007669"/>
    <property type="project" value="InterPro"/>
</dbReference>
<dbReference type="OrthoDB" id="9801074at2"/>
<dbReference type="Gene3D" id="2.40.50.140">
    <property type="entry name" value="Nucleic acid-binding proteins"/>
    <property type="match status" value="1"/>
</dbReference>
<feature type="region of interest" description="Disordered" evidence="1">
    <location>
        <begin position="39"/>
        <end position="129"/>
    </location>
</feature>
<organism evidence="3 4">
    <name type="scientific">Paenirhodobacter ferrireducens</name>
    <dbReference type="NCBI Taxonomy" id="1215032"/>
    <lineage>
        <taxon>Bacteria</taxon>
        <taxon>Pseudomonadati</taxon>
        <taxon>Pseudomonadota</taxon>
        <taxon>Alphaproteobacteria</taxon>
        <taxon>Rhodobacterales</taxon>
        <taxon>Rhodobacter group</taxon>
        <taxon>Paenirhodobacter</taxon>
    </lineage>
</organism>
<dbReference type="InterPro" id="IPR012340">
    <property type="entry name" value="NA-bd_OB-fold"/>
</dbReference>
<dbReference type="Pfam" id="PF00313">
    <property type="entry name" value="CSD"/>
    <property type="match status" value="1"/>
</dbReference>
<keyword evidence="4" id="KW-1185">Reference proteome</keyword>
<proteinExistence type="predicted"/>
<feature type="domain" description="CSD" evidence="2">
    <location>
        <begin position="5"/>
        <end position="36"/>
    </location>
</feature>
<name>A0A443LEJ6_9RHOB</name>
<feature type="compositionally biased region" description="Low complexity" evidence="1">
    <location>
        <begin position="50"/>
        <end position="62"/>
    </location>
</feature>
<dbReference type="InterPro" id="IPR002059">
    <property type="entry name" value="CSP_DNA-bd"/>
</dbReference>
<comment type="caution">
    <text evidence="3">The sequence shown here is derived from an EMBL/GenBank/DDBJ whole genome shotgun (WGS) entry which is preliminary data.</text>
</comment>
<evidence type="ECO:0000256" key="1">
    <source>
        <dbReference type="SAM" id="MobiDB-lite"/>
    </source>
</evidence>
<dbReference type="AlphaFoldDB" id="A0A443LEJ6"/>
<feature type="compositionally biased region" description="Basic residues" evidence="1">
    <location>
        <begin position="99"/>
        <end position="108"/>
    </location>
</feature>
<protein>
    <submittedName>
        <fullName evidence="3">Cold-shock protein</fullName>
    </submittedName>
</protein>
<evidence type="ECO:0000259" key="2">
    <source>
        <dbReference type="Pfam" id="PF00313"/>
    </source>
</evidence>
<reference evidence="3 4" key="1">
    <citation type="submission" date="2019-01" db="EMBL/GenBank/DDBJ databases">
        <title>Sinorhodobacter populi sp. nov. isolated from the symptomatic bark tissue of Populus euramericana canker.</title>
        <authorList>
            <person name="Xu G."/>
        </authorList>
    </citation>
    <scope>NUCLEOTIDE SEQUENCE [LARGE SCALE GENOMIC DNA]</scope>
    <source>
        <strain evidence="3 4">CCTCC AB2012026</strain>
    </source>
</reference>
<dbReference type="CDD" id="cd04458">
    <property type="entry name" value="CSP_CDS"/>
    <property type="match status" value="1"/>
</dbReference>
<dbReference type="EMBL" id="SAVB01000014">
    <property type="protein sequence ID" value="RWR47612.1"/>
    <property type="molecule type" value="Genomic_DNA"/>
</dbReference>
<evidence type="ECO:0000313" key="3">
    <source>
        <dbReference type="EMBL" id="RWR47612.1"/>
    </source>
</evidence>
<dbReference type="SUPFAM" id="SSF50249">
    <property type="entry name" value="Nucleic acid-binding proteins"/>
    <property type="match status" value="1"/>
</dbReference>
<sequence>MANDIVKWSNATKGFGLVEPKTGGGDIFVHISAPERAGRAAQWRAGTGRPSPAKSKPAAAPKLLRSPAWRSRAADRRKRPSIEIPGGSLRDVPEGRTWLPKRSRRARPTGRERCPTWKTAPALAGMSSS</sequence>
<dbReference type="Proteomes" id="UP000286594">
    <property type="component" value="Unassembled WGS sequence"/>
</dbReference>
<evidence type="ECO:0000313" key="4">
    <source>
        <dbReference type="Proteomes" id="UP000286594"/>
    </source>
</evidence>
<accession>A0A443LEJ6</accession>